<name>A0A4V5NZM0_9SPHI</name>
<sequence length="96" mass="10745">MKKTLLIIGVCTITIKVYAQPGVSEMNQAANNISGSFFSMQDFSFVLAALVGIFGASRIYYKWQMGKDVTLDITAWFFACLFIVLMNYFLTALFGM</sequence>
<organism evidence="2 3">
    <name type="scientific">Pedobacter polaris</name>
    <dbReference type="NCBI Taxonomy" id="2571273"/>
    <lineage>
        <taxon>Bacteria</taxon>
        <taxon>Pseudomonadati</taxon>
        <taxon>Bacteroidota</taxon>
        <taxon>Sphingobacteriia</taxon>
        <taxon>Sphingobacteriales</taxon>
        <taxon>Sphingobacteriaceae</taxon>
        <taxon>Pedobacter</taxon>
    </lineage>
</organism>
<reference evidence="2 3" key="1">
    <citation type="submission" date="2019-04" db="EMBL/GenBank/DDBJ databases">
        <title>Pedobacter sp. RP-3-22 sp. nov., isolated from Arctic soil.</title>
        <authorList>
            <person name="Dahal R.H."/>
            <person name="Kim D.-U."/>
        </authorList>
    </citation>
    <scope>NUCLEOTIDE SEQUENCE [LARGE SCALE GENOMIC DNA]</scope>
    <source>
        <strain evidence="2 3">RP-3-22</strain>
    </source>
</reference>
<feature type="transmembrane region" description="Helical" evidence="1">
    <location>
        <begin position="43"/>
        <end position="61"/>
    </location>
</feature>
<protein>
    <submittedName>
        <fullName evidence="2">DUF4134 domain-containing protein</fullName>
    </submittedName>
</protein>
<gene>
    <name evidence="2" type="ORF">FA048_12690</name>
</gene>
<evidence type="ECO:0000313" key="2">
    <source>
        <dbReference type="EMBL" id="TKC08015.1"/>
    </source>
</evidence>
<accession>A0A4V5NZM0</accession>
<dbReference type="InterPro" id="IPR025408">
    <property type="entry name" value="DUF4134"/>
</dbReference>
<comment type="caution">
    <text evidence="2">The sequence shown here is derived from an EMBL/GenBank/DDBJ whole genome shotgun (WGS) entry which is preliminary data.</text>
</comment>
<evidence type="ECO:0000313" key="3">
    <source>
        <dbReference type="Proteomes" id="UP000309488"/>
    </source>
</evidence>
<keyword evidence="1" id="KW-0472">Membrane</keyword>
<dbReference type="Proteomes" id="UP000309488">
    <property type="component" value="Unassembled WGS sequence"/>
</dbReference>
<keyword evidence="1" id="KW-1133">Transmembrane helix</keyword>
<dbReference type="RefSeq" id="WP_136841561.1">
    <property type="nucleotide sequence ID" value="NZ_SWBR01000003.1"/>
</dbReference>
<proteinExistence type="predicted"/>
<feature type="transmembrane region" description="Helical" evidence="1">
    <location>
        <begin position="73"/>
        <end position="94"/>
    </location>
</feature>
<keyword evidence="3" id="KW-1185">Reference proteome</keyword>
<dbReference type="OrthoDB" id="1029065at2"/>
<evidence type="ECO:0000256" key="1">
    <source>
        <dbReference type="SAM" id="Phobius"/>
    </source>
</evidence>
<dbReference type="EMBL" id="SWBR01000003">
    <property type="protein sequence ID" value="TKC08015.1"/>
    <property type="molecule type" value="Genomic_DNA"/>
</dbReference>
<dbReference type="AlphaFoldDB" id="A0A4V5NZM0"/>
<keyword evidence="1" id="KW-0812">Transmembrane</keyword>
<dbReference type="Pfam" id="PF13572">
    <property type="entry name" value="DUF4134"/>
    <property type="match status" value="1"/>
</dbReference>